<sequence>MAGLLPVGPGRSLPPLAEHDGADARRLLQDSDRRFDNLIQQQRMRQLKSEGSNLEAERAPQMEEGSCLPVSGLKLAGIRLLSREEVTALGRRAEPAWTSRSSTASAGR</sequence>
<name>A0A447TBL5_CHRVL</name>
<protein>
    <submittedName>
        <fullName evidence="2">Hemolysin transporter protein shlB</fullName>
    </submittedName>
</protein>
<evidence type="ECO:0000313" key="3">
    <source>
        <dbReference type="Proteomes" id="UP000275777"/>
    </source>
</evidence>
<organism evidence="2 3">
    <name type="scientific">Chromobacterium violaceum</name>
    <dbReference type="NCBI Taxonomy" id="536"/>
    <lineage>
        <taxon>Bacteria</taxon>
        <taxon>Pseudomonadati</taxon>
        <taxon>Pseudomonadota</taxon>
        <taxon>Betaproteobacteria</taxon>
        <taxon>Neisseriales</taxon>
        <taxon>Chromobacteriaceae</taxon>
        <taxon>Chromobacterium</taxon>
    </lineage>
</organism>
<feature type="region of interest" description="Disordered" evidence="1">
    <location>
        <begin position="44"/>
        <end position="63"/>
    </location>
</feature>
<evidence type="ECO:0000256" key="1">
    <source>
        <dbReference type="SAM" id="MobiDB-lite"/>
    </source>
</evidence>
<dbReference type="EMBL" id="LR134182">
    <property type="protein sequence ID" value="VEB42263.1"/>
    <property type="molecule type" value="Genomic_DNA"/>
</dbReference>
<dbReference type="Proteomes" id="UP000275777">
    <property type="component" value="Chromosome"/>
</dbReference>
<proteinExistence type="predicted"/>
<gene>
    <name evidence="2" type="primary">shlB_1</name>
    <name evidence="2" type="ORF">NCTC9695_02706</name>
</gene>
<feature type="region of interest" description="Disordered" evidence="1">
    <location>
        <begin position="1"/>
        <end position="20"/>
    </location>
</feature>
<accession>A0A447TBL5</accession>
<dbReference type="AlphaFoldDB" id="A0A447TBL5"/>
<evidence type="ECO:0000313" key="2">
    <source>
        <dbReference type="EMBL" id="VEB42263.1"/>
    </source>
</evidence>
<reference evidence="2 3" key="1">
    <citation type="submission" date="2018-12" db="EMBL/GenBank/DDBJ databases">
        <authorList>
            <consortium name="Pathogen Informatics"/>
        </authorList>
    </citation>
    <scope>NUCLEOTIDE SEQUENCE [LARGE SCALE GENOMIC DNA]</scope>
    <source>
        <strain evidence="2 3">NCTC9695</strain>
    </source>
</reference>